<dbReference type="CDD" id="cd21134">
    <property type="entry name" value="YTH"/>
    <property type="match status" value="1"/>
</dbReference>
<feature type="compositionally biased region" description="Low complexity" evidence="4">
    <location>
        <begin position="117"/>
        <end position="135"/>
    </location>
</feature>
<feature type="compositionally biased region" description="Polar residues" evidence="4">
    <location>
        <begin position="39"/>
        <end position="54"/>
    </location>
</feature>
<dbReference type="PANTHER" id="PTHR12357">
    <property type="entry name" value="YTH YT521-B HOMOLOGY DOMAIN-CONTAINING"/>
    <property type="match status" value="1"/>
</dbReference>
<dbReference type="InterPro" id="IPR045168">
    <property type="entry name" value="YTH_prot"/>
</dbReference>
<feature type="region of interest" description="Disordered" evidence="4">
    <location>
        <begin position="613"/>
        <end position="809"/>
    </location>
</feature>
<feature type="compositionally biased region" description="Low complexity" evidence="4">
    <location>
        <begin position="309"/>
        <end position="352"/>
    </location>
</feature>
<keyword evidence="3" id="KW-0694">RNA-binding</keyword>
<dbReference type="FunFam" id="3.10.590.10:FF:000001">
    <property type="entry name" value="YTH domain family 1, isoform CRA_a"/>
    <property type="match status" value="1"/>
</dbReference>
<feature type="compositionally biased region" description="Low complexity" evidence="4">
    <location>
        <begin position="282"/>
        <end position="297"/>
    </location>
</feature>
<feature type="compositionally biased region" description="Basic and acidic residues" evidence="4">
    <location>
        <begin position="613"/>
        <end position="622"/>
    </location>
</feature>
<feature type="compositionally biased region" description="Polar residues" evidence="4">
    <location>
        <begin position="414"/>
        <end position="432"/>
    </location>
</feature>
<evidence type="ECO:0000256" key="2">
    <source>
        <dbReference type="ARBA" id="ARBA00022490"/>
    </source>
</evidence>
<feature type="compositionally biased region" description="Basic and acidic residues" evidence="4">
    <location>
        <begin position="139"/>
        <end position="149"/>
    </location>
</feature>
<sequence>FNLYLFFKVINSTSKNVEKDDRFIPWSQQVDDAPYESVPSPTEGSQTGCYESSNSGGGTQFQYPPFKVKDGASWSSVSGNNSKSSRRLSSSNDNYDSDGTYGTSSHNNFQKNGDYYNSWSSQSQQSQQMNNASQNRKSNNHDEYYRSDRGNYQNDNVKAMQRGMQNMSIDGRNDDRSSNTTNKNAEREKSTGQTSAAPKQMTWASIASQPAKQPLRSSRFTSSSSTTLKKKGPGMPPPPMVPGKHNMDIGTWDSPKNGPQLVPPPPPPVIPVPIMEPPSNQNKNNPSLSNSRPSPQGSSGGGGGGGNSGNSHSTSTNNAPQNKQGSNNQPNRNYNQNMSSNSSNNNNNMRPSWADRDPPPHVAKNMQPAQNQRPSMHEGRSNSTSRQSSREEYSIHRNDHHHPPQSVSPLPPSQMNYPPQATSPTLSNASSNPAVLDELRDRNNYNPAELDLDTAANARFFVIKSYSEDDIHRSIKYGIWCSTEHGNKRLDQAFREREAENGCVLLFFSVNGSGYFCGMAHMMTPVDYNSVSSVWSQAKWKGTFKVRWIYVKDVPNLQLRHIRLENNENKPVTNSRDTQEVPNAKGIQVLKVLHSFKHVTSIFDDFFHYEKRQEEEDSKKYEPPAMRTSNSYDGGQSMSPPGKSQRGGSGDYDRGFDKGYSSGSGYRDKSYGRGGGFHNNYDNRRQYDEPRGGGNGFDRERDRDRERERERYPRDGPHYNNARGDNRDRENSGGEYNNRGGGFHRNDFRRDDRERGFNRDRDRDRDNFDDGFMSRSENNGRSGGFNRGDQYNRDRGDHNRGRGRIGQRN</sequence>
<dbReference type="InParanoid" id="A0A7R8V4X5"/>
<feature type="compositionally biased region" description="Gly residues" evidence="4">
    <location>
        <begin position="298"/>
        <end position="308"/>
    </location>
</feature>
<dbReference type="PROSITE" id="PS50882">
    <property type="entry name" value="YTH"/>
    <property type="match status" value="1"/>
</dbReference>
<feature type="region of interest" description="Disordered" evidence="4">
    <location>
        <begin position="166"/>
        <end position="432"/>
    </location>
</feature>
<evidence type="ECO:0000259" key="5">
    <source>
        <dbReference type="PROSITE" id="PS50882"/>
    </source>
</evidence>
<accession>A0A7R8V4X5</accession>
<evidence type="ECO:0000256" key="3">
    <source>
        <dbReference type="ARBA" id="ARBA00022884"/>
    </source>
</evidence>
<dbReference type="AlphaFoldDB" id="A0A7R8V4X5"/>
<evidence type="ECO:0000256" key="1">
    <source>
        <dbReference type="ARBA" id="ARBA00004496"/>
    </source>
</evidence>
<feature type="compositionally biased region" description="Pro residues" evidence="4">
    <location>
        <begin position="261"/>
        <end position="276"/>
    </location>
</feature>
<dbReference type="GO" id="GO:0003729">
    <property type="term" value="F:mRNA binding"/>
    <property type="evidence" value="ECO:0007669"/>
    <property type="project" value="TreeGrafter"/>
</dbReference>
<evidence type="ECO:0000313" key="7">
    <source>
        <dbReference type="Proteomes" id="UP000594454"/>
    </source>
</evidence>
<name>A0A7R8V4X5_HERIL</name>
<feature type="compositionally biased region" description="Basic and acidic residues" evidence="4">
    <location>
        <begin position="388"/>
        <end position="397"/>
    </location>
</feature>
<feature type="compositionally biased region" description="Polar residues" evidence="4">
    <location>
        <begin position="100"/>
        <end position="111"/>
    </location>
</feature>
<dbReference type="OrthoDB" id="306690at2759"/>
<dbReference type="Pfam" id="PF04146">
    <property type="entry name" value="YTH"/>
    <property type="match status" value="1"/>
</dbReference>
<dbReference type="FunCoup" id="A0A7R8V4X5">
    <property type="interactions" value="1849"/>
</dbReference>
<feature type="domain" description="YTH" evidence="5">
    <location>
        <begin position="458"/>
        <end position="593"/>
    </location>
</feature>
<feature type="compositionally biased region" description="Basic and acidic residues" evidence="4">
    <location>
        <begin position="744"/>
        <end position="768"/>
    </location>
</feature>
<dbReference type="PANTHER" id="PTHR12357:SF89">
    <property type="entry name" value="YTH DOMAIN-CONTAINING FAMILY PROTEIN"/>
    <property type="match status" value="1"/>
</dbReference>
<keyword evidence="2" id="KW-0963">Cytoplasm</keyword>
<dbReference type="GO" id="GO:0061157">
    <property type="term" value="P:mRNA destabilization"/>
    <property type="evidence" value="ECO:0007669"/>
    <property type="project" value="TreeGrafter"/>
</dbReference>
<protein>
    <recommendedName>
        <fullName evidence="5">YTH domain-containing protein</fullName>
    </recommendedName>
</protein>
<feature type="region of interest" description="Disordered" evidence="4">
    <location>
        <begin position="28"/>
        <end position="153"/>
    </location>
</feature>
<keyword evidence="7" id="KW-1185">Reference proteome</keyword>
<organism evidence="6 7">
    <name type="scientific">Hermetia illucens</name>
    <name type="common">Black soldier fly</name>
    <dbReference type="NCBI Taxonomy" id="343691"/>
    <lineage>
        <taxon>Eukaryota</taxon>
        <taxon>Metazoa</taxon>
        <taxon>Ecdysozoa</taxon>
        <taxon>Arthropoda</taxon>
        <taxon>Hexapoda</taxon>
        <taxon>Insecta</taxon>
        <taxon>Pterygota</taxon>
        <taxon>Neoptera</taxon>
        <taxon>Endopterygota</taxon>
        <taxon>Diptera</taxon>
        <taxon>Brachycera</taxon>
        <taxon>Stratiomyomorpha</taxon>
        <taxon>Stratiomyidae</taxon>
        <taxon>Hermetiinae</taxon>
        <taxon>Hermetia</taxon>
    </lineage>
</organism>
<feature type="compositionally biased region" description="Polar residues" evidence="4">
    <location>
        <begin position="191"/>
        <end position="211"/>
    </location>
</feature>
<dbReference type="Proteomes" id="UP000594454">
    <property type="component" value="Chromosome 6"/>
</dbReference>
<evidence type="ECO:0000256" key="4">
    <source>
        <dbReference type="SAM" id="MobiDB-lite"/>
    </source>
</evidence>
<dbReference type="Gene3D" id="3.10.590.10">
    <property type="entry name" value="ph1033 like domains"/>
    <property type="match status" value="1"/>
</dbReference>
<evidence type="ECO:0000313" key="6">
    <source>
        <dbReference type="EMBL" id="CAD7092903.1"/>
    </source>
</evidence>
<feature type="compositionally biased region" description="Basic and acidic residues" evidence="4">
    <location>
        <begin position="681"/>
        <end position="717"/>
    </location>
</feature>
<feature type="non-terminal residue" evidence="6">
    <location>
        <position position="809"/>
    </location>
</feature>
<feature type="compositionally biased region" description="Basic and acidic residues" evidence="4">
    <location>
        <begin position="790"/>
        <end position="800"/>
    </location>
</feature>
<dbReference type="InterPro" id="IPR007275">
    <property type="entry name" value="YTH_domain"/>
</dbReference>
<proteinExistence type="predicted"/>
<reference evidence="6 7" key="1">
    <citation type="submission" date="2020-11" db="EMBL/GenBank/DDBJ databases">
        <authorList>
            <person name="Wallbank WR R."/>
            <person name="Pardo Diaz C."/>
            <person name="Kozak K."/>
            <person name="Martin S."/>
            <person name="Jiggins C."/>
            <person name="Moest M."/>
            <person name="Warren A I."/>
            <person name="Generalovic N T."/>
            <person name="Byers J.R.P. K."/>
            <person name="Montejo-Kovacevich G."/>
            <person name="Yen C E."/>
        </authorList>
    </citation>
    <scope>NUCLEOTIDE SEQUENCE [LARGE SCALE GENOMIC DNA]</scope>
</reference>
<comment type="subcellular location">
    <subcellularLocation>
        <location evidence="1">Cytoplasm</location>
    </subcellularLocation>
</comment>
<dbReference type="EMBL" id="LR899014">
    <property type="protein sequence ID" value="CAD7092903.1"/>
    <property type="molecule type" value="Genomic_DNA"/>
</dbReference>
<dbReference type="GO" id="GO:0005737">
    <property type="term" value="C:cytoplasm"/>
    <property type="evidence" value="ECO:0007669"/>
    <property type="project" value="UniProtKB-SubCell"/>
</dbReference>
<feature type="compositionally biased region" description="Polar residues" evidence="4">
    <location>
        <begin position="627"/>
        <end position="639"/>
    </location>
</feature>
<dbReference type="GO" id="GO:1990247">
    <property type="term" value="F:N6-methyladenosine-containing RNA reader activity"/>
    <property type="evidence" value="ECO:0007669"/>
    <property type="project" value="TreeGrafter"/>
</dbReference>
<gene>
    <name evidence="6" type="ORF">HERILL_LOCUS15230</name>
</gene>
<feature type="compositionally biased region" description="Low complexity" evidence="4">
    <location>
        <begin position="73"/>
        <end position="98"/>
    </location>
</feature>
<feature type="compositionally biased region" description="Low complexity" evidence="4">
    <location>
        <begin position="216"/>
        <end position="227"/>
    </location>
</feature>